<dbReference type="EMBL" id="QHLZ01000015">
    <property type="protein sequence ID" value="PXA64110.1"/>
    <property type="molecule type" value="Genomic_DNA"/>
</dbReference>
<organism evidence="3 4">
    <name type="scientific">Arthrobacter psychrochitiniphilus</name>
    <dbReference type="NCBI Taxonomy" id="291045"/>
    <lineage>
        <taxon>Bacteria</taxon>
        <taxon>Bacillati</taxon>
        <taxon>Actinomycetota</taxon>
        <taxon>Actinomycetes</taxon>
        <taxon>Micrococcales</taxon>
        <taxon>Micrococcaceae</taxon>
        <taxon>Arthrobacter</taxon>
    </lineage>
</organism>
<protein>
    <submittedName>
        <fullName evidence="3">Isochorismatase</fullName>
    </submittedName>
</protein>
<keyword evidence="1" id="KW-0378">Hydrolase</keyword>
<dbReference type="PANTHER" id="PTHR43540:SF1">
    <property type="entry name" value="ISOCHORISMATASE HYDROLASE"/>
    <property type="match status" value="1"/>
</dbReference>
<sequence>MEVTENFSDGFNGTLVPGRSPAMISIDLMRAYFDPESSLCLPSTDCLSVVASVIAAARQSAVPVIHTIVRYSPDALDGGMFVKKIPALRSLIGETRNGLLMPEVGALPEETVITKQYASAFFGTSLSSMLQARGVDTLIIVGTSTSGCIRATAVDAIQHGFVPIVVRDGVVDRNETVHNASLYDLQAKYAEVMDSEATIAYIKSVQTP</sequence>
<dbReference type="PANTHER" id="PTHR43540">
    <property type="entry name" value="PEROXYUREIDOACRYLATE/UREIDOACRYLATE AMIDOHYDROLASE-RELATED"/>
    <property type="match status" value="1"/>
</dbReference>
<gene>
    <name evidence="3" type="ORF">CVS29_16545</name>
</gene>
<comment type="caution">
    <text evidence="3">The sequence shown here is derived from an EMBL/GenBank/DDBJ whole genome shotgun (WGS) entry which is preliminary data.</text>
</comment>
<dbReference type="SUPFAM" id="SSF52499">
    <property type="entry name" value="Isochorismatase-like hydrolases"/>
    <property type="match status" value="1"/>
</dbReference>
<reference evidence="3 4" key="1">
    <citation type="submission" date="2018-05" db="EMBL/GenBank/DDBJ databases">
        <title>Genetic diversity of glacier-inhabiting Cryobacterium bacteria in China and description of Cryobacterium mengkeensis sp. nov. and Arthrobacter glacialis sp. nov.</title>
        <authorList>
            <person name="Liu Q."/>
            <person name="Xin Y.-H."/>
        </authorList>
    </citation>
    <scope>NUCLEOTIDE SEQUENCE [LARGE SCALE GENOMIC DNA]</scope>
    <source>
        <strain evidence="3 4">GP3</strain>
    </source>
</reference>
<dbReference type="OrthoDB" id="4832958at2"/>
<dbReference type="Gene3D" id="3.40.50.850">
    <property type="entry name" value="Isochorismatase-like"/>
    <property type="match status" value="1"/>
</dbReference>
<dbReference type="InterPro" id="IPR036380">
    <property type="entry name" value="Isochorismatase-like_sf"/>
</dbReference>
<proteinExistence type="predicted"/>
<evidence type="ECO:0000313" key="4">
    <source>
        <dbReference type="Proteomes" id="UP000246303"/>
    </source>
</evidence>
<dbReference type="Pfam" id="PF00857">
    <property type="entry name" value="Isochorismatase"/>
    <property type="match status" value="1"/>
</dbReference>
<evidence type="ECO:0000259" key="2">
    <source>
        <dbReference type="Pfam" id="PF00857"/>
    </source>
</evidence>
<dbReference type="InterPro" id="IPR050272">
    <property type="entry name" value="Isochorismatase-like_hydrls"/>
</dbReference>
<dbReference type="RefSeq" id="WP_110107539.1">
    <property type="nucleotide sequence ID" value="NZ_JACBZZ010000001.1"/>
</dbReference>
<keyword evidence="4" id="KW-1185">Reference proteome</keyword>
<dbReference type="GO" id="GO:0016787">
    <property type="term" value="F:hydrolase activity"/>
    <property type="evidence" value="ECO:0007669"/>
    <property type="project" value="UniProtKB-KW"/>
</dbReference>
<feature type="domain" description="Isochorismatase-like" evidence="2">
    <location>
        <begin position="22"/>
        <end position="196"/>
    </location>
</feature>
<evidence type="ECO:0000313" key="3">
    <source>
        <dbReference type="EMBL" id="PXA64110.1"/>
    </source>
</evidence>
<dbReference type="InterPro" id="IPR000868">
    <property type="entry name" value="Isochorismatase-like_dom"/>
</dbReference>
<accession>A0A2V3DMH7</accession>
<dbReference type="Proteomes" id="UP000246303">
    <property type="component" value="Unassembled WGS sequence"/>
</dbReference>
<name>A0A2V3DMH7_9MICC</name>
<dbReference type="AlphaFoldDB" id="A0A2V3DMH7"/>
<evidence type="ECO:0000256" key="1">
    <source>
        <dbReference type="ARBA" id="ARBA00022801"/>
    </source>
</evidence>